<dbReference type="Pfam" id="PF24574">
    <property type="entry name" value="Nm-ACP"/>
    <property type="match status" value="1"/>
</dbReference>
<proteinExistence type="predicted"/>
<evidence type="ECO:0000259" key="1">
    <source>
        <dbReference type="Pfam" id="PF24574"/>
    </source>
</evidence>
<evidence type="ECO:0000313" key="2">
    <source>
        <dbReference type="EMBL" id="TXD98577.1"/>
    </source>
</evidence>
<dbReference type="Gene3D" id="2.60.120.380">
    <property type="match status" value="1"/>
</dbReference>
<dbReference type="Proteomes" id="UP000321903">
    <property type="component" value="Unassembled WGS sequence"/>
</dbReference>
<dbReference type="EMBL" id="VORZ01000001">
    <property type="protein sequence ID" value="TXD98577.1"/>
    <property type="molecule type" value="Genomic_DNA"/>
</dbReference>
<sequence>MGFLAIAIFVTAGCASNVNSNTGKKHDVHIDDRSVPTNQGSNNPVLNIEGNLTGYNSQEYTFKANSNQVLRVVRENTSDNVVLTLQYLGTNTNIEALSGDFQVLPYKGEYKLVVSQTRNDARHNPNAEIKFNLKAYITDQQSNSNQHNSVVNYKCDSNKTLDVTYHLANRNSTATVSYENTLQLLKFDPQYSKQNNPVFSNSRYMLSIGTVKEGVFGDSTVYSLIDLQKSKDGYLLLQNCQKI</sequence>
<protein>
    <submittedName>
        <fullName evidence="2">Lysozyme inhibitor</fullName>
    </submittedName>
</protein>
<gene>
    <name evidence="2" type="ORF">ES754_01320</name>
</gene>
<organism evidence="2 3">
    <name type="scientific">Psychrobacter frigidicola</name>
    <dbReference type="NCBI Taxonomy" id="45611"/>
    <lineage>
        <taxon>Bacteria</taxon>
        <taxon>Pseudomonadati</taxon>
        <taxon>Pseudomonadota</taxon>
        <taxon>Gammaproteobacteria</taxon>
        <taxon>Moraxellales</taxon>
        <taxon>Moraxellaceae</taxon>
        <taxon>Psychrobacter</taxon>
    </lineage>
</organism>
<accession>A0A5C7A4R8</accession>
<name>A0A5C7A4R8_9GAMM</name>
<comment type="caution">
    <text evidence="2">The sequence shown here is derived from an EMBL/GenBank/DDBJ whole genome shotgun (WGS) entry which is preliminary data.</text>
</comment>
<reference evidence="2 3" key="1">
    <citation type="submission" date="2019-08" db="EMBL/GenBank/DDBJ databases">
        <title>Genome sequence of Psychrobacter frigidicola ACAM304 (type strain).</title>
        <authorList>
            <person name="Bowman J.P."/>
        </authorList>
    </citation>
    <scope>NUCLEOTIDE SEQUENCE [LARGE SCALE GENOMIC DNA]</scope>
    <source>
        <strain evidence="2 3">ACAM 304</strain>
    </source>
</reference>
<keyword evidence="3" id="KW-1185">Reference proteome</keyword>
<dbReference type="AlphaFoldDB" id="A0A5C7A4R8"/>
<dbReference type="InterPro" id="IPR056025">
    <property type="entry name" value="ACP_dom"/>
</dbReference>
<dbReference type="OrthoDB" id="6717473at2"/>
<feature type="domain" description="ACP-like" evidence="1">
    <location>
        <begin position="148"/>
        <end position="221"/>
    </location>
</feature>
<evidence type="ECO:0000313" key="3">
    <source>
        <dbReference type="Proteomes" id="UP000321903"/>
    </source>
</evidence>